<protein>
    <submittedName>
        <fullName evidence="5">Glycosyltransferase family 1 protein</fullName>
    </submittedName>
</protein>
<gene>
    <name evidence="5" type="ORF">CD934_21750</name>
</gene>
<dbReference type="InterPro" id="IPR050194">
    <property type="entry name" value="Glycosyltransferase_grp1"/>
</dbReference>
<dbReference type="PANTHER" id="PTHR45947">
    <property type="entry name" value="SULFOQUINOVOSYL TRANSFERASE SQD2"/>
    <property type="match status" value="1"/>
</dbReference>
<dbReference type="AlphaFoldDB" id="A0A514JUI0"/>
<evidence type="ECO:0000313" key="5">
    <source>
        <dbReference type="EMBL" id="QDI71020.1"/>
    </source>
</evidence>
<dbReference type="KEGG" id="sast:CD934_21750"/>
<feature type="region of interest" description="Disordered" evidence="3">
    <location>
        <begin position="1"/>
        <end position="28"/>
    </location>
</feature>
<feature type="domain" description="Glycosyltransferase subfamily 4-like N-terminal" evidence="4">
    <location>
        <begin position="39"/>
        <end position="197"/>
    </location>
</feature>
<reference evidence="5 6" key="1">
    <citation type="submission" date="2017-07" db="EMBL/GenBank/DDBJ databases">
        <title>The Complete Genome of Streptomyces asterosporus-ZSY.</title>
        <authorList>
            <person name="Zhang S."/>
        </authorList>
    </citation>
    <scope>NUCLEOTIDE SEQUENCE [LARGE SCALE GENOMIC DNA]</scope>
    <source>
        <strain evidence="5 6">DSM 41452</strain>
    </source>
</reference>
<keyword evidence="2 5" id="KW-0808">Transferase</keyword>
<dbReference type="InterPro" id="IPR028098">
    <property type="entry name" value="Glyco_trans_4-like_N"/>
</dbReference>
<evidence type="ECO:0000259" key="4">
    <source>
        <dbReference type="Pfam" id="PF13439"/>
    </source>
</evidence>
<dbReference type="SUPFAM" id="SSF53756">
    <property type="entry name" value="UDP-Glycosyltransferase/glycogen phosphorylase"/>
    <property type="match status" value="1"/>
</dbReference>
<organism evidence="5 6">
    <name type="scientific">Streptomyces calvus</name>
    <dbReference type="NCBI Taxonomy" id="67282"/>
    <lineage>
        <taxon>Bacteria</taxon>
        <taxon>Bacillati</taxon>
        <taxon>Actinomycetota</taxon>
        <taxon>Actinomycetes</taxon>
        <taxon>Kitasatosporales</taxon>
        <taxon>Streptomycetaceae</taxon>
        <taxon>Streptomyces</taxon>
    </lineage>
</organism>
<dbReference type="Gene3D" id="3.40.50.2000">
    <property type="entry name" value="Glycogen Phosphorylase B"/>
    <property type="match status" value="2"/>
</dbReference>
<keyword evidence="6" id="KW-1185">Reference proteome</keyword>
<dbReference type="PANTHER" id="PTHR45947:SF3">
    <property type="entry name" value="SULFOQUINOVOSYL TRANSFERASE SQD2"/>
    <property type="match status" value="1"/>
</dbReference>
<feature type="region of interest" description="Disordered" evidence="3">
    <location>
        <begin position="395"/>
        <end position="430"/>
    </location>
</feature>
<dbReference type="GO" id="GO:0016758">
    <property type="term" value="F:hexosyltransferase activity"/>
    <property type="evidence" value="ECO:0007669"/>
    <property type="project" value="TreeGrafter"/>
</dbReference>
<evidence type="ECO:0000256" key="2">
    <source>
        <dbReference type="ARBA" id="ARBA00022679"/>
    </source>
</evidence>
<dbReference type="GO" id="GO:1901137">
    <property type="term" value="P:carbohydrate derivative biosynthetic process"/>
    <property type="evidence" value="ECO:0007669"/>
    <property type="project" value="UniProtKB-ARBA"/>
</dbReference>
<dbReference type="Proteomes" id="UP000316215">
    <property type="component" value="Chromosome"/>
</dbReference>
<dbReference type="Pfam" id="PF13439">
    <property type="entry name" value="Glyco_transf_4"/>
    <property type="match status" value="1"/>
</dbReference>
<accession>A0A514JUI0</accession>
<keyword evidence="1" id="KW-0328">Glycosyltransferase</keyword>
<dbReference type="EMBL" id="CP022310">
    <property type="protein sequence ID" value="QDI71020.1"/>
    <property type="molecule type" value="Genomic_DNA"/>
</dbReference>
<evidence type="ECO:0000256" key="3">
    <source>
        <dbReference type="SAM" id="MobiDB-lite"/>
    </source>
</evidence>
<dbReference type="CDD" id="cd03808">
    <property type="entry name" value="GT4_CapM-like"/>
    <property type="match status" value="1"/>
</dbReference>
<name>A0A514JUI0_9ACTN</name>
<dbReference type="Pfam" id="PF13692">
    <property type="entry name" value="Glyco_trans_1_4"/>
    <property type="match status" value="1"/>
</dbReference>
<evidence type="ECO:0000256" key="1">
    <source>
        <dbReference type="ARBA" id="ARBA00022676"/>
    </source>
</evidence>
<feature type="compositionally biased region" description="Basic and acidic residues" evidence="3">
    <location>
        <begin position="414"/>
        <end position="430"/>
    </location>
</feature>
<proteinExistence type="predicted"/>
<evidence type="ECO:0000313" key="6">
    <source>
        <dbReference type="Proteomes" id="UP000316215"/>
    </source>
</evidence>
<sequence>MSTNSPIPGISAREGTVSTDLSSRGPRPRVLHLTQPVDGGVARVVTDLVGAQLADGLDVTAVCPDSPLAARLRSLGAHVRPWRATRSPGPSLAREVRQLARLIDEVRPDLVHAHSAKAGLAGRLAVRGRIPTVFQPHAWSFEAVGGGTAALALRWERWAARWASRVVCVSEAERATGVRAGIAGRWAVVPNGVDPERFRPATADTVRAVLPPLAGLPAQAPLAVCVGRLCRQKGQDVLLRAWRSVARRVPDARLVLVGDGPERDRLRAAAPPSVLFAGAVTDVSRWYQAADVVVLPSRWEGMALAPLEAMACGRPVVVTDVDGARESLPSALTAECLVPPEDPDALAGAVGALLLDPPLRAALGERGRRHVLSLHDVRHTAQAVADVYRDVLGSRPDTTRACPHRAAGGAGADRTTRRVEPFEHRESIHS</sequence>